<keyword evidence="1" id="KW-0614">Plasmid</keyword>
<gene>
    <name evidence="1" type="ORF">BN962_p00022</name>
</gene>
<proteinExistence type="predicted"/>
<sequence>MTFAIKRYLDDLNDR</sequence>
<accession>A0A098DN51</accession>
<reference evidence="1" key="1">
    <citation type="submission" date="2014-07" db="EMBL/GenBank/DDBJ databases">
        <authorList>
            <person name="Remaud-Simeon Magali"/>
            <person name="Passerini Delphine"/>
        </authorList>
    </citation>
    <scope>NUCLEOTIDE SEQUENCE</scope>
    <source>
        <strain evidence="1">NRRL B-742</strain>
        <plasmid evidence="1">1</plasmid>
    </source>
</reference>
<dbReference type="EMBL" id="LN610406">
    <property type="protein sequence ID" value="CEF82723.1"/>
    <property type="molecule type" value="Genomic_DNA"/>
</dbReference>
<organism evidence="1">
    <name type="scientific">Leuconostoc citreum</name>
    <dbReference type="NCBI Taxonomy" id="33964"/>
    <lineage>
        <taxon>Bacteria</taxon>
        <taxon>Bacillati</taxon>
        <taxon>Bacillota</taxon>
        <taxon>Bacilli</taxon>
        <taxon>Lactobacillales</taxon>
        <taxon>Lactobacillaceae</taxon>
        <taxon>Leuconostoc</taxon>
    </lineage>
</organism>
<geneLocation type="plasmid" evidence="1">
    <name>1</name>
</geneLocation>
<name>A0A098DN51_LEUCI</name>
<evidence type="ECO:0000313" key="1">
    <source>
        <dbReference type="EMBL" id="CEF82723.1"/>
    </source>
</evidence>
<protein>
    <submittedName>
        <fullName evidence="1">Uncharacterized protein</fullName>
    </submittedName>
</protein>